<evidence type="ECO:0000313" key="3">
    <source>
        <dbReference type="Proteomes" id="UP001379533"/>
    </source>
</evidence>
<sequence length="526" mass="56346">MRAILVVLEQELDAALELNTSWIAIPRLELDLRIDAGDDPRAIADAVGKAIAMEVLLAASQESGPVNGLRRDVRPPMELIRLAQKVRSGRGLGDVDALGTTDDEFDLGNKLIEPAEAWLGLAGAQRVLEALGQLARVGRLGVILAADLSVIVAILERVRGQLGDVGSASCTPADVERVAVRFERAADRALARIGGARDSVGSGGVDVHALRRLLLGIAELSRISPELILASPTTVSALLVLLQRVLLTDARPRGNDGESARSEVAAPLDASRTADSIREAGRPLLPESAMPRDTKTHAPVTAETPFPALDSPVGPISLDEDPLAVEPFIYATRIAGLALFVRPLLDLGMAQALEAIHPEPTFALFEVLRRIALCVLGREPHDEYAIAALAGLLDVPPADELALDAEQWPPAECAAFALAACDQNENDTAAHSRDTACDAWARACVGEVRSRLQEVDPTVDLAHDVLSLEGRLVPTEDALEVHLPFTPAYEPLLRAGLLLDSPYVPWLGRRDLRLVFENRPYGLHEP</sequence>
<dbReference type="Proteomes" id="UP001379533">
    <property type="component" value="Chromosome"/>
</dbReference>
<name>A0ABZ2KLD3_9BACT</name>
<reference evidence="2 3" key="1">
    <citation type="submission" date="2021-12" db="EMBL/GenBank/DDBJ databases">
        <title>Discovery of the Pendulisporaceae a myxobacterial family with distinct sporulation behavior and unique specialized metabolism.</title>
        <authorList>
            <person name="Garcia R."/>
            <person name="Popoff A."/>
            <person name="Bader C.D."/>
            <person name="Loehr J."/>
            <person name="Walesch S."/>
            <person name="Walt C."/>
            <person name="Boldt J."/>
            <person name="Bunk B."/>
            <person name="Haeckl F.J.F.P.J."/>
            <person name="Gunesch A.P."/>
            <person name="Birkelbach J."/>
            <person name="Nuebel U."/>
            <person name="Pietschmann T."/>
            <person name="Bach T."/>
            <person name="Mueller R."/>
        </authorList>
    </citation>
    <scope>NUCLEOTIDE SEQUENCE [LARGE SCALE GENOMIC DNA]</scope>
    <source>
        <strain evidence="2 3">MSr12523</strain>
    </source>
</reference>
<organism evidence="2 3">
    <name type="scientific">Pendulispora brunnea</name>
    <dbReference type="NCBI Taxonomy" id="2905690"/>
    <lineage>
        <taxon>Bacteria</taxon>
        <taxon>Pseudomonadati</taxon>
        <taxon>Myxococcota</taxon>
        <taxon>Myxococcia</taxon>
        <taxon>Myxococcales</taxon>
        <taxon>Sorangiineae</taxon>
        <taxon>Pendulisporaceae</taxon>
        <taxon>Pendulispora</taxon>
    </lineage>
</organism>
<dbReference type="EMBL" id="CP089982">
    <property type="protein sequence ID" value="WXA99329.1"/>
    <property type="molecule type" value="Genomic_DNA"/>
</dbReference>
<gene>
    <name evidence="2" type="ORF">LZC95_21220</name>
</gene>
<protein>
    <submittedName>
        <fullName evidence="2">Uncharacterized protein</fullName>
    </submittedName>
</protein>
<feature type="compositionally biased region" description="Basic and acidic residues" evidence="1">
    <location>
        <begin position="252"/>
        <end position="261"/>
    </location>
</feature>
<evidence type="ECO:0000256" key="1">
    <source>
        <dbReference type="SAM" id="MobiDB-lite"/>
    </source>
</evidence>
<evidence type="ECO:0000313" key="2">
    <source>
        <dbReference type="EMBL" id="WXA99329.1"/>
    </source>
</evidence>
<proteinExistence type="predicted"/>
<keyword evidence="3" id="KW-1185">Reference proteome</keyword>
<dbReference type="RefSeq" id="WP_394849963.1">
    <property type="nucleotide sequence ID" value="NZ_CP089982.1"/>
</dbReference>
<accession>A0ABZ2KLD3</accession>
<feature type="region of interest" description="Disordered" evidence="1">
    <location>
        <begin position="252"/>
        <end position="308"/>
    </location>
</feature>